<evidence type="ECO:0000256" key="2">
    <source>
        <dbReference type="ARBA" id="ARBA00022801"/>
    </source>
</evidence>
<accession>A0A841JUD3</accession>
<dbReference type="InterPro" id="IPR000743">
    <property type="entry name" value="Glyco_hydro_28"/>
</dbReference>
<evidence type="ECO:0000256" key="4">
    <source>
        <dbReference type="RuleBase" id="RU361169"/>
    </source>
</evidence>
<dbReference type="PANTHER" id="PTHR31339:SF9">
    <property type="entry name" value="PLASMIN AND FIBRONECTIN-BINDING PROTEIN A"/>
    <property type="match status" value="1"/>
</dbReference>
<reference evidence="5 6" key="1">
    <citation type="submission" date="2020-08" db="EMBL/GenBank/DDBJ databases">
        <title>Genomic Encyclopedia of Type Strains, Phase IV (KMG-IV): sequencing the most valuable type-strain genomes for metagenomic binning, comparative biology and taxonomic classification.</title>
        <authorList>
            <person name="Goeker M."/>
        </authorList>
    </citation>
    <scope>NUCLEOTIDE SEQUENCE [LARGE SCALE GENOMIC DNA]</scope>
    <source>
        <strain evidence="5 6">DSM 103733</strain>
    </source>
</reference>
<evidence type="ECO:0000256" key="1">
    <source>
        <dbReference type="ARBA" id="ARBA00008834"/>
    </source>
</evidence>
<gene>
    <name evidence="5" type="ORF">HNQ77_002029</name>
</gene>
<dbReference type="RefSeq" id="WP_050059242.1">
    <property type="nucleotide sequence ID" value="NZ_JACHEK010000004.1"/>
</dbReference>
<sequence length="558" mass="59315">MEEKQSLIDRRTMLKRTAAGAALAAESLLSPARSFAQRAGHTVNPRSFGAKGDGQTKDTAALQQAIDSCAAAGGGTVLIPAGTYVTGTLVLRGNITFEMQAGATILGSTNADDYTLPPEIAALHGAQGGKHLIFAYRADNLTIRGPGVIDGHSSAFLAMTGRPQPKPEDLWKDVIAFERARTVRISPMVELVYCNNLRVENVTLQNAAGWTLRPVGCNSVTIEGVKIRNPIDASNSDGIDPSCCQDVLINNCDIVTGDDAICVKSYNQYGTNTVCRNVTVTNCKLRTCCNGLKLGNEGPAAFENIVFKDCEVYSGDVPLNERVIAGIDIEMSEHAYVDGVTVSNITMSNVRTPIFVRLQGQNGHNPRPAEGSLRNIHISGIKATGASLTSTITGSPGAMIEQISLSNIQISTDEPGKEEWAHADVPEKTNGYPGAVMMGRLSSYGLFVRHVKGLQLQNVAIRSSAHDPRPMLICDDVQALNMTGVSGSASSPQEPFMSLNNVQSAVIHQNTAPAGTAVYAHISGAESHNIRIMGNDLRQASQPIQVSSEVPPDAVIRS</sequence>
<dbReference type="EMBL" id="JACHEK010000004">
    <property type="protein sequence ID" value="MBB6144077.1"/>
    <property type="molecule type" value="Genomic_DNA"/>
</dbReference>
<organism evidence="5 6">
    <name type="scientific">Silvibacterium bohemicum</name>
    <dbReference type="NCBI Taxonomy" id="1577686"/>
    <lineage>
        <taxon>Bacteria</taxon>
        <taxon>Pseudomonadati</taxon>
        <taxon>Acidobacteriota</taxon>
        <taxon>Terriglobia</taxon>
        <taxon>Terriglobales</taxon>
        <taxon>Acidobacteriaceae</taxon>
        <taxon>Silvibacterium</taxon>
    </lineage>
</organism>
<dbReference type="GO" id="GO:0004650">
    <property type="term" value="F:polygalacturonase activity"/>
    <property type="evidence" value="ECO:0007669"/>
    <property type="project" value="InterPro"/>
</dbReference>
<dbReference type="InterPro" id="IPR006311">
    <property type="entry name" value="TAT_signal"/>
</dbReference>
<keyword evidence="2 4" id="KW-0378">Hydrolase</keyword>
<dbReference type="SUPFAM" id="SSF51126">
    <property type="entry name" value="Pectin lyase-like"/>
    <property type="match status" value="1"/>
</dbReference>
<dbReference type="InterPro" id="IPR051801">
    <property type="entry name" value="GH28_Enzymes"/>
</dbReference>
<dbReference type="Proteomes" id="UP000538666">
    <property type="component" value="Unassembled WGS sequence"/>
</dbReference>
<proteinExistence type="inferred from homology"/>
<dbReference type="PROSITE" id="PS51318">
    <property type="entry name" value="TAT"/>
    <property type="match status" value="1"/>
</dbReference>
<dbReference type="OrthoDB" id="9795222at2"/>
<dbReference type="Pfam" id="PF00295">
    <property type="entry name" value="Glyco_hydro_28"/>
    <property type="match status" value="1"/>
</dbReference>
<dbReference type="SMART" id="SM00710">
    <property type="entry name" value="PbH1"/>
    <property type="match status" value="7"/>
</dbReference>
<dbReference type="Gene3D" id="2.160.20.10">
    <property type="entry name" value="Single-stranded right-handed beta-helix, Pectin lyase-like"/>
    <property type="match status" value="1"/>
</dbReference>
<evidence type="ECO:0008006" key="7">
    <source>
        <dbReference type="Google" id="ProtNLM"/>
    </source>
</evidence>
<protein>
    <recommendedName>
        <fullName evidence="7">Glycoside hydrolase</fullName>
    </recommendedName>
</protein>
<dbReference type="AlphaFoldDB" id="A0A841JUD3"/>
<keyword evidence="3 4" id="KW-0326">Glycosidase</keyword>
<dbReference type="InterPro" id="IPR011050">
    <property type="entry name" value="Pectin_lyase_fold/virulence"/>
</dbReference>
<dbReference type="GO" id="GO:0005975">
    <property type="term" value="P:carbohydrate metabolic process"/>
    <property type="evidence" value="ECO:0007669"/>
    <property type="project" value="InterPro"/>
</dbReference>
<evidence type="ECO:0000256" key="3">
    <source>
        <dbReference type="ARBA" id="ARBA00023295"/>
    </source>
</evidence>
<comment type="caution">
    <text evidence="5">The sequence shown here is derived from an EMBL/GenBank/DDBJ whole genome shotgun (WGS) entry which is preliminary data.</text>
</comment>
<dbReference type="InterPro" id="IPR006626">
    <property type="entry name" value="PbH1"/>
</dbReference>
<keyword evidence="6" id="KW-1185">Reference proteome</keyword>
<evidence type="ECO:0000313" key="6">
    <source>
        <dbReference type="Proteomes" id="UP000538666"/>
    </source>
</evidence>
<name>A0A841JUD3_9BACT</name>
<dbReference type="InterPro" id="IPR012334">
    <property type="entry name" value="Pectin_lyas_fold"/>
</dbReference>
<dbReference type="PANTHER" id="PTHR31339">
    <property type="entry name" value="PECTIN LYASE-RELATED"/>
    <property type="match status" value="1"/>
</dbReference>
<evidence type="ECO:0000313" key="5">
    <source>
        <dbReference type="EMBL" id="MBB6144077.1"/>
    </source>
</evidence>
<comment type="similarity">
    <text evidence="1 4">Belongs to the glycosyl hydrolase 28 family.</text>
</comment>